<dbReference type="InterPro" id="IPR003599">
    <property type="entry name" value="Ig_sub"/>
</dbReference>
<comment type="similarity">
    <text evidence="11">Belongs to the CD300 family.</text>
</comment>
<dbReference type="RefSeq" id="XP_023569660.1">
    <property type="nucleotide sequence ID" value="XM_023713892.1"/>
</dbReference>
<keyword evidence="16" id="KW-1185">Reference proteome</keyword>
<feature type="domain" description="Ig-like" evidence="15">
    <location>
        <begin position="8"/>
        <end position="127"/>
    </location>
</feature>
<dbReference type="GO" id="GO:0005886">
    <property type="term" value="C:plasma membrane"/>
    <property type="evidence" value="ECO:0007669"/>
    <property type="project" value="UniProtKB-SubCell"/>
</dbReference>
<evidence type="ECO:0000313" key="17">
    <source>
        <dbReference type="RefSeq" id="XP_023569660.1"/>
    </source>
</evidence>
<dbReference type="FunCoup" id="A0A6P6EBE7">
    <property type="interactions" value="635"/>
</dbReference>
<feature type="signal peptide" evidence="14">
    <location>
        <begin position="1"/>
        <end position="19"/>
    </location>
</feature>
<dbReference type="OrthoDB" id="8920197at2759"/>
<feature type="transmembrane region" description="Helical" evidence="13">
    <location>
        <begin position="179"/>
        <end position="200"/>
    </location>
</feature>
<dbReference type="InterPro" id="IPR050671">
    <property type="entry name" value="CD300_family_receptors"/>
</dbReference>
<keyword evidence="4 14" id="KW-0732">Signal</keyword>
<evidence type="ECO:0000259" key="15">
    <source>
        <dbReference type="PROSITE" id="PS50835"/>
    </source>
</evidence>
<evidence type="ECO:0000256" key="6">
    <source>
        <dbReference type="ARBA" id="ARBA00022989"/>
    </source>
</evidence>
<feature type="chain" id="PRO_5027760915" evidence="14">
    <location>
        <begin position="20"/>
        <end position="317"/>
    </location>
</feature>
<dbReference type="PANTHER" id="PTHR11860">
    <property type="entry name" value="POLYMERIC-IMMUNOGLOBULIN RECEPTOR"/>
    <property type="match status" value="1"/>
</dbReference>
<dbReference type="InterPro" id="IPR013783">
    <property type="entry name" value="Ig-like_fold"/>
</dbReference>
<dbReference type="PROSITE" id="PS50835">
    <property type="entry name" value="IG_LIKE"/>
    <property type="match status" value="1"/>
</dbReference>
<gene>
    <name evidence="17" type="primary">Cd300lf</name>
</gene>
<dbReference type="Proteomes" id="UP000515203">
    <property type="component" value="Unplaced"/>
</dbReference>
<evidence type="ECO:0000256" key="9">
    <source>
        <dbReference type="ARBA" id="ARBA00023170"/>
    </source>
</evidence>
<proteinExistence type="inferred from homology"/>
<dbReference type="SUPFAM" id="SSF48726">
    <property type="entry name" value="Immunoglobulin"/>
    <property type="match status" value="1"/>
</dbReference>
<dbReference type="InParanoid" id="A0A6P6EBE7"/>
<dbReference type="CTD" id="146722"/>
<dbReference type="AlphaFoldDB" id="A0A6P6EBE7"/>
<evidence type="ECO:0000256" key="8">
    <source>
        <dbReference type="ARBA" id="ARBA00023157"/>
    </source>
</evidence>
<name>A0A6P6EBE7_OCTDE</name>
<sequence length="317" mass="35015">MHLLLVFPLLCWVSGFSAAEKDITGPKEVSGHEGGSLTVHCHYSSKWKTKPKWWCRGAKWLSCKELIKTKGSEKEEKKRRLSIRDNHKNFTFSVTVNDLTRNDAGSYWCGIEKPASDLGVPVQVIIGPAPTTVPTTVPTTSVSTMNTFTVPVTTEETTSFLTPTDYPFSHRVSITDLSILLPLVFVVLLFLLVAASLLAWRMMKQQKKGKSSSFAQGSRVAALSSEQPVEGDLCYANLSLHQSAACPDSTWQKASSKAPANQGEVEYVTMAPFPRQDVSYASLCLDVLDQEPTYSNTGHTPSRAYKESTEYSSIRRP</sequence>
<evidence type="ECO:0000256" key="7">
    <source>
        <dbReference type="ARBA" id="ARBA00023136"/>
    </source>
</evidence>
<dbReference type="FunFam" id="2.60.40.10:FF:000370">
    <property type="entry name" value="CMRF35-like molecule 1"/>
    <property type="match status" value="1"/>
</dbReference>
<dbReference type="InterPro" id="IPR036179">
    <property type="entry name" value="Ig-like_dom_sf"/>
</dbReference>
<feature type="region of interest" description="Disordered" evidence="12">
    <location>
        <begin position="294"/>
        <end position="317"/>
    </location>
</feature>
<dbReference type="InterPro" id="IPR013106">
    <property type="entry name" value="Ig_V-set"/>
</dbReference>
<evidence type="ECO:0000313" key="16">
    <source>
        <dbReference type="Proteomes" id="UP000515203"/>
    </source>
</evidence>
<dbReference type="GeneID" id="101573303"/>
<dbReference type="GO" id="GO:0002376">
    <property type="term" value="P:immune system process"/>
    <property type="evidence" value="ECO:0007669"/>
    <property type="project" value="UniProtKB-KW"/>
</dbReference>
<evidence type="ECO:0000256" key="14">
    <source>
        <dbReference type="SAM" id="SignalP"/>
    </source>
</evidence>
<evidence type="ECO:0000256" key="4">
    <source>
        <dbReference type="ARBA" id="ARBA00022729"/>
    </source>
</evidence>
<dbReference type="InterPro" id="IPR007110">
    <property type="entry name" value="Ig-like_dom"/>
</dbReference>
<evidence type="ECO:0000256" key="3">
    <source>
        <dbReference type="ARBA" id="ARBA00022692"/>
    </source>
</evidence>
<evidence type="ECO:0000256" key="1">
    <source>
        <dbReference type="ARBA" id="ARBA00004251"/>
    </source>
</evidence>
<accession>A0A6P6EBE7</accession>
<evidence type="ECO:0000256" key="10">
    <source>
        <dbReference type="ARBA" id="ARBA00023319"/>
    </source>
</evidence>
<keyword evidence="6 13" id="KW-1133">Transmembrane helix</keyword>
<keyword evidence="9" id="KW-0675">Receptor</keyword>
<dbReference type="Pfam" id="PF15330">
    <property type="entry name" value="SIT"/>
    <property type="match status" value="1"/>
</dbReference>
<keyword evidence="2" id="KW-1003">Cell membrane</keyword>
<keyword evidence="10" id="KW-0393">Immunoglobulin domain</keyword>
<keyword evidence="3 13" id="KW-0812">Transmembrane</keyword>
<dbReference type="PANTHER" id="PTHR11860:SF101">
    <property type="entry name" value="CMRF35-LIKE MOLECULE 1"/>
    <property type="match status" value="1"/>
</dbReference>
<evidence type="ECO:0000256" key="5">
    <source>
        <dbReference type="ARBA" id="ARBA00022859"/>
    </source>
</evidence>
<evidence type="ECO:0000256" key="12">
    <source>
        <dbReference type="SAM" id="MobiDB-lite"/>
    </source>
</evidence>
<keyword evidence="8" id="KW-1015">Disulfide bond</keyword>
<comment type="subcellular location">
    <subcellularLocation>
        <location evidence="1">Cell membrane</location>
        <topology evidence="1">Single-pass type I membrane protein</topology>
    </subcellularLocation>
</comment>
<organism evidence="16 17">
    <name type="scientific">Octodon degus</name>
    <name type="common">Degu</name>
    <name type="synonym">Sciurus degus</name>
    <dbReference type="NCBI Taxonomy" id="10160"/>
    <lineage>
        <taxon>Eukaryota</taxon>
        <taxon>Metazoa</taxon>
        <taxon>Chordata</taxon>
        <taxon>Craniata</taxon>
        <taxon>Vertebrata</taxon>
        <taxon>Euteleostomi</taxon>
        <taxon>Mammalia</taxon>
        <taxon>Eutheria</taxon>
        <taxon>Euarchontoglires</taxon>
        <taxon>Glires</taxon>
        <taxon>Rodentia</taxon>
        <taxon>Hystricomorpha</taxon>
        <taxon>Octodontidae</taxon>
        <taxon>Octodon</taxon>
    </lineage>
</organism>
<dbReference type="Gene3D" id="2.60.40.10">
    <property type="entry name" value="Immunoglobulins"/>
    <property type="match status" value="1"/>
</dbReference>
<dbReference type="SMART" id="SM00409">
    <property type="entry name" value="IG"/>
    <property type="match status" value="1"/>
</dbReference>
<evidence type="ECO:0000256" key="11">
    <source>
        <dbReference type="ARBA" id="ARBA00043958"/>
    </source>
</evidence>
<evidence type="ECO:0000256" key="13">
    <source>
        <dbReference type="SAM" id="Phobius"/>
    </source>
</evidence>
<dbReference type="CDD" id="cd05716">
    <property type="entry name" value="IgV_pIgR_like"/>
    <property type="match status" value="1"/>
</dbReference>
<dbReference type="GO" id="GO:0004888">
    <property type="term" value="F:transmembrane signaling receptor activity"/>
    <property type="evidence" value="ECO:0007669"/>
    <property type="project" value="TreeGrafter"/>
</dbReference>
<evidence type="ECO:0000256" key="2">
    <source>
        <dbReference type="ARBA" id="ARBA00022475"/>
    </source>
</evidence>
<reference evidence="17" key="1">
    <citation type="submission" date="2025-08" db="UniProtKB">
        <authorList>
            <consortium name="RefSeq"/>
        </authorList>
    </citation>
    <scope>IDENTIFICATION</scope>
</reference>
<dbReference type="Pfam" id="PF07686">
    <property type="entry name" value="V-set"/>
    <property type="match status" value="1"/>
</dbReference>
<keyword evidence="5" id="KW-0391">Immunity</keyword>
<keyword evidence="7 13" id="KW-0472">Membrane</keyword>
<protein>
    <submittedName>
        <fullName evidence="17">CMRF35-like molecule 1 isoform X1</fullName>
    </submittedName>
</protein>